<name>A0A7I4XZU6_HAECO</name>
<dbReference type="OMA" id="MACLACT"/>
<dbReference type="OrthoDB" id="9987145at2759"/>
<dbReference type="Gene3D" id="3.40.50.1820">
    <property type="entry name" value="alpha/beta hydrolase"/>
    <property type="match status" value="1"/>
</dbReference>
<accession>A0A7I4XZU6</accession>
<dbReference type="PANTHER" id="PTHR13617:SF14">
    <property type="entry name" value="PROTEIN ABHD18"/>
    <property type="match status" value="1"/>
</dbReference>
<dbReference type="PANTHER" id="PTHR13617">
    <property type="entry name" value="PROTEIN ABHD18"/>
    <property type="match status" value="1"/>
</dbReference>
<proteinExistence type="predicted"/>
<sequence>MSLSRLGDWLASTTIGAGLASNPVAFDVDMLVRRALVLSRLFTKSWGNPETFRELMKHKLEVMSKRLAEQSVKSIKTEMIIEKEEVISGVRKLEGRFRSPHAVLFPNQLPGCLQWAFWRAYLPAVRRKGVCIHLAGTGDHSYIRRELGFVNGLLEEGIGSILLQNPFYADRKPPSQFRSSLESVSDLYVMGAALISECNFLRSWATSEGYGPMALSGVSMGGFMASLAATNASTPVAVIPCLSWTTARPAFTEGALRSAIRFEHLQQQLEDRSYLDQLRSIPGVNWVDEMYERNASNGRGLAYNMMCILMDEFTLLSNYPVPLDTSLCTAVVAENDAYVLRGHGSPHFRQVWPGMRVLEINGAGHVTAYLQGHEVFRDAIVQTLRRMEPAS</sequence>
<protein>
    <submittedName>
        <fullName evidence="2">Alpha/beta hydrolase</fullName>
    </submittedName>
</protein>
<organism evidence="1 2">
    <name type="scientific">Haemonchus contortus</name>
    <name type="common">Barber pole worm</name>
    <dbReference type="NCBI Taxonomy" id="6289"/>
    <lineage>
        <taxon>Eukaryota</taxon>
        <taxon>Metazoa</taxon>
        <taxon>Ecdysozoa</taxon>
        <taxon>Nematoda</taxon>
        <taxon>Chromadorea</taxon>
        <taxon>Rhabditida</taxon>
        <taxon>Rhabditina</taxon>
        <taxon>Rhabditomorpha</taxon>
        <taxon>Strongyloidea</taxon>
        <taxon>Trichostrongylidae</taxon>
        <taxon>Haemonchus</taxon>
    </lineage>
</organism>
<keyword evidence="1" id="KW-1185">Reference proteome</keyword>
<dbReference type="InterPro" id="IPR029058">
    <property type="entry name" value="AB_hydrolase_fold"/>
</dbReference>
<dbReference type="AlphaFoldDB" id="A0A7I4XZU6"/>
<dbReference type="Pfam" id="PF09752">
    <property type="entry name" value="ABHD18"/>
    <property type="match status" value="1"/>
</dbReference>
<evidence type="ECO:0000313" key="2">
    <source>
        <dbReference type="WBParaSite" id="HCON_00025910-00001"/>
    </source>
</evidence>
<reference evidence="2" key="1">
    <citation type="submission" date="2020-12" db="UniProtKB">
        <authorList>
            <consortium name="WormBaseParasite"/>
        </authorList>
    </citation>
    <scope>IDENTIFICATION</scope>
    <source>
        <strain evidence="2">MHco3</strain>
    </source>
</reference>
<dbReference type="InterPro" id="IPR019149">
    <property type="entry name" value="ABHD18"/>
</dbReference>
<dbReference type="WBParaSite" id="HCON_00025910-00001">
    <property type="protein sequence ID" value="HCON_00025910-00001"/>
    <property type="gene ID" value="HCON_00025910"/>
</dbReference>
<dbReference type="SUPFAM" id="SSF53474">
    <property type="entry name" value="alpha/beta-Hydrolases"/>
    <property type="match status" value="1"/>
</dbReference>
<dbReference type="Proteomes" id="UP000025227">
    <property type="component" value="Unplaced"/>
</dbReference>
<evidence type="ECO:0000313" key="1">
    <source>
        <dbReference type="Proteomes" id="UP000025227"/>
    </source>
</evidence>